<reference evidence="4" key="3">
    <citation type="submission" date="2023-05" db="EMBL/GenBank/DDBJ databases">
        <authorList>
            <person name="Smith C.H."/>
        </authorList>
    </citation>
    <scope>NUCLEOTIDE SEQUENCE</scope>
    <source>
        <strain evidence="4">CHS0354</strain>
        <tissue evidence="4">Mantle</tissue>
    </source>
</reference>
<reference evidence="4" key="1">
    <citation type="journal article" date="2021" name="Genome Biol. Evol.">
        <title>A High-Quality Reference Genome for a Parasitic Bivalve with Doubly Uniparental Inheritance (Bivalvia: Unionida).</title>
        <authorList>
            <person name="Smith C.H."/>
        </authorList>
    </citation>
    <scope>NUCLEOTIDE SEQUENCE</scope>
    <source>
        <strain evidence="4">CHS0354</strain>
    </source>
</reference>
<name>A0AAE0RQF1_9BIVA</name>
<dbReference type="AlphaFoldDB" id="A0AAE0RQF1"/>
<dbReference type="InterPro" id="IPR013783">
    <property type="entry name" value="Ig-like_fold"/>
</dbReference>
<dbReference type="InterPro" id="IPR050958">
    <property type="entry name" value="Cell_Adh-Cytoskel_Orgn"/>
</dbReference>
<keyword evidence="2" id="KW-1015">Disulfide bond</keyword>
<evidence type="ECO:0000313" key="4">
    <source>
        <dbReference type="EMBL" id="KAK3577808.1"/>
    </source>
</evidence>
<dbReference type="InterPro" id="IPR007110">
    <property type="entry name" value="Ig-like_dom"/>
</dbReference>
<dbReference type="SMART" id="SM00409">
    <property type="entry name" value="IG"/>
    <property type="match status" value="3"/>
</dbReference>
<dbReference type="GO" id="GO:0007156">
    <property type="term" value="P:homophilic cell adhesion via plasma membrane adhesion molecules"/>
    <property type="evidence" value="ECO:0007669"/>
    <property type="project" value="TreeGrafter"/>
</dbReference>
<dbReference type="GO" id="GO:0030424">
    <property type="term" value="C:axon"/>
    <property type="evidence" value="ECO:0007669"/>
    <property type="project" value="TreeGrafter"/>
</dbReference>
<dbReference type="PANTHER" id="PTHR45080:SF8">
    <property type="entry name" value="IG-LIKE DOMAIN-CONTAINING PROTEIN"/>
    <property type="match status" value="1"/>
</dbReference>
<evidence type="ECO:0000313" key="5">
    <source>
        <dbReference type="Proteomes" id="UP001195483"/>
    </source>
</evidence>
<comment type="caution">
    <text evidence="4">The sequence shown here is derived from an EMBL/GenBank/DDBJ whole genome shotgun (WGS) entry which is preliminary data.</text>
</comment>
<dbReference type="Gene3D" id="2.60.40.10">
    <property type="entry name" value="Immunoglobulins"/>
    <property type="match status" value="3"/>
</dbReference>
<evidence type="ECO:0000256" key="2">
    <source>
        <dbReference type="ARBA" id="ARBA00023157"/>
    </source>
</evidence>
<dbReference type="InterPro" id="IPR036179">
    <property type="entry name" value="Ig-like_dom_sf"/>
</dbReference>
<dbReference type="Pfam" id="PF13927">
    <property type="entry name" value="Ig_3"/>
    <property type="match status" value="1"/>
</dbReference>
<dbReference type="Pfam" id="PF13895">
    <property type="entry name" value="Ig_2"/>
    <property type="match status" value="1"/>
</dbReference>
<gene>
    <name evidence="4" type="ORF">CHS0354_024852</name>
</gene>
<dbReference type="GO" id="GO:0008046">
    <property type="term" value="F:axon guidance receptor activity"/>
    <property type="evidence" value="ECO:0007669"/>
    <property type="project" value="TreeGrafter"/>
</dbReference>
<feature type="domain" description="Ig-like" evidence="3">
    <location>
        <begin position="218"/>
        <end position="320"/>
    </location>
</feature>
<keyword evidence="5" id="KW-1185">Reference proteome</keyword>
<keyword evidence="1" id="KW-0732">Signal</keyword>
<dbReference type="Proteomes" id="UP001195483">
    <property type="component" value="Unassembled WGS sequence"/>
</dbReference>
<protein>
    <recommendedName>
        <fullName evidence="3">Ig-like domain-containing protein</fullName>
    </recommendedName>
</protein>
<dbReference type="PANTHER" id="PTHR45080">
    <property type="entry name" value="CONTACTIN 5"/>
    <property type="match status" value="1"/>
</dbReference>
<evidence type="ECO:0000256" key="1">
    <source>
        <dbReference type="ARBA" id="ARBA00022729"/>
    </source>
</evidence>
<dbReference type="CDD" id="cd00096">
    <property type="entry name" value="Ig"/>
    <property type="match status" value="1"/>
</dbReference>
<evidence type="ECO:0000259" key="3">
    <source>
        <dbReference type="PROSITE" id="PS50835"/>
    </source>
</evidence>
<dbReference type="GO" id="GO:0050808">
    <property type="term" value="P:synapse organization"/>
    <property type="evidence" value="ECO:0007669"/>
    <property type="project" value="TreeGrafter"/>
</dbReference>
<proteinExistence type="predicted"/>
<dbReference type="InterPro" id="IPR003598">
    <property type="entry name" value="Ig_sub2"/>
</dbReference>
<accession>A0AAE0RQF1</accession>
<dbReference type="InterPro" id="IPR003599">
    <property type="entry name" value="Ig_sub"/>
</dbReference>
<dbReference type="SUPFAM" id="SSF48726">
    <property type="entry name" value="Immunoglobulin"/>
    <property type="match status" value="3"/>
</dbReference>
<reference evidence="4" key="2">
    <citation type="journal article" date="2021" name="Genome Biol. Evol.">
        <title>Developing a high-quality reference genome for a parasitic bivalve with doubly uniparental inheritance (Bivalvia: Unionida).</title>
        <authorList>
            <person name="Smith C.H."/>
        </authorList>
    </citation>
    <scope>NUCLEOTIDE SEQUENCE</scope>
    <source>
        <strain evidence="4">CHS0354</strain>
        <tissue evidence="4">Mantle</tissue>
    </source>
</reference>
<feature type="domain" description="Ig-like" evidence="3">
    <location>
        <begin position="137"/>
        <end position="216"/>
    </location>
</feature>
<dbReference type="GO" id="GO:0043025">
    <property type="term" value="C:neuronal cell body"/>
    <property type="evidence" value="ECO:0007669"/>
    <property type="project" value="TreeGrafter"/>
</dbReference>
<dbReference type="GO" id="GO:0005886">
    <property type="term" value="C:plasma membrane"/>
    <property type="evidence" value="ECO:0007669"/>
    <property type="project" value="TreeGrafter"/>
</dbReference>
<organism evidence="4 5">
    <name type="scientific">Potamilus streckersoni</name>
    <dbReference type="NCBI Taxonomy" id="2493646"/>
    <lineage>
        <taxon>Eukaryota</taxon>
        <taxon>Metazoa</taxon>
        <taxon>Spiralia</taxon>
        <taxon>Lophotrochozoa</taxon>
        <taxon>Mollusca</taxon>
        <taxon>Bivalvia</taxon>
        <taxon>Autobranchia</taxon>
        <taxon>Heteroconchia</taxon>
        <taxon>Palaeoheterodonta</taxon>
        <taxon>Unionida</taxon>
        <taxon>Unionoidea</taxon>
        <taxon>Unionidae</taxon>
        <taxon>Ambleminae</taxon>
        <taxon>Lampsilini</taxon>
        <taxon>Potamilus</taxon>
    </lineage>
</organism>
<sequence>MYYRNSLKIKLTCTTLISFLLGVQGIEYLKKETQVGKTDSLGPCRYDNNISDLPISHTFSALIVMWKFYRDGKNVFTILKNRPDDGGRMQIKDNYGVSELEIKNIKKHDAGRYICKTGASNNLSIDVEIDLIVKFKPEIHLRYNESVNEGETIEIWCDATGIPNPNIEWSRRSEEIGISGHMLRIHNVTRYAKDIFMCSASNTEGHDEEMINLNVSFPAEVEVLEKELQRLNTDTDVEMVCAVTANPMVNIVWYKGDKEIPVKEEPFKYVVDTQDDMKEEYYTRFSILKIISTLDEADFDTYYCKAQNDSGHVVATETITLVKHLGE</sequence>
<dbReference type="SMART" id="SM00408">
    <property type="entry name" value="IGc2"/>
    <property type="match status" value="2"/>
</dbReference>
<dbReference type="PROSITE" id="PS50835">
    <property type="entry name" value="IG_LIKE"/>
    <property type="match status" value="2"/>
</dbReference>
<dbReference type="EMBL" id="JAEAOA010001466">
    <property type="protein sequence ID" value="KAK3577808.1"/>
    <property type="molecule type" value="Genomic_DNA"/>
</dbReference>